<accession>A0A3S5EFY6</accession>
<evidence type="ECO:0000313" key="1">
    <source>
        <dbReference type="EMBL" id="VEG13354.1"/>
    </source>
</evidence>
<reference evidence="1 2" key="1">
    <citation type="submission" date="2018-12" db="EMBL/GenBank/DDBJ databases">
        <authorList>
            <consortium name="Pathogen Informatics"/>
        </authorList>
    </citation>
    <scope>NUCLEOTIDE SEQUENCE [LARGE SCALE GENOMIC DNA]</scope>
    <source>
        <strain evidence="1 2">NCTC10297</strain>
    </source>
</reference>
<protein>
    <submittedName>
        <fullName evidence="1">Uncharacterized protein</fullName>
    </submittedName>
</protein>
<dbReference type="KEGG" id="mcun:NCTC10297_01317"/>
<evidence type="ECO:0000313" key="2">
    <source>
        <dbReference type="Proteomes" id="UP000274100"/>
    </source>
</evidence>
<dbReference type="EMBL" id="LR134343">
    <property type="protein sequence ID" value="VEG13354.1"/>
    <property type="molecule type" value="Genomic_DNA"/>
</dbReference>
<dbReference type="AlphaFoldDB" id="A0A3S5EFY6"/>
<dbReference type="Proteomes" id="UP000274100">
    <property type="component" value="Chromosome"/>
</dbReference>
<gene>
    <name evidence="1" type="ORF">NCTC10297_01317</name>
</gene>
<proteinExistence type="predicted"/>
<sequence length="41" mass="4762">MKYIIPKLDAEIIPFHSSAGFELGMPFNDFIKNAKYKKSDR</sequence>
<name>A0A3S5EFY6_9GAMM</name>
<organism evidence="1 2">
    <name type="scientific">Moraxella cuniculi</name>
    <dbReference type="NCBI Taxonomy" id="34061"/>
    <lineage>
        <taxon>Bacteria</taxon>
        <taxon>Pseudomonadati</taxon>
        <taxon>Pseudomonadota</taxon>
        <taxon>Gammaproteobacteria</taxon>
        <taxon>Moraxellales</taxon>
        <taxon>Moraxellaceae</taxon>
        <taxon>Moraxella</taxon>
    </lineage>
</organism>